<dbReference type="Pfam" id="PF05960">
    <property type="entry name" value="DUF885"/>
    <property type="match status" value="1"/>
</dbReference>
<accession>A0A4R4VRN5</accession>
<reference evidence="1 2" key="1">
    <citation type="submission" date="2019-03" db="EMBL/GenBank/DDBJ databases">
        <title>Draft genome sequences of novel Actinobacteria.</title>
        <authorList>
            <person name="Sahin N."/>
            <person name="Ay H."/>
            <person name="Saygin H."/>
        </authorList>
    </citation>
    <scope>NUCLEOTIDE SEQUENCE [LARGE SCALE GENOMIC DNA]</scope>
    <source>
        <strain evidence="1 2">16K309</strain>
    </source>
</reference>
<protein>
    <submittedName>
        <fullName evidence="1">DUF885 domain-containing protein</fullName>
    </submittedName>
</protein>
<dbReference type="InterPro" id="IPR010281">
    <property type="entry name" value="DUF885"/>
</dbReference>
<dbReference type="EMBL" id="SMKS01000006">
    <property type="protein sequence ID" value="TDD08579.1"/>
    <property type="molecule type" value="Genomic_DNA"/>
</dbReference>
<proteinExistence type="predicted"/>
<gene>
    <name evidence="1" type="ORF">E1181_06405</name>
</gene>
<dbReference type="PANTHER" id="PTHR33361:SF2">
    <property type="entry name" value="DUF885 DOMAIN-CONTAINING PROTEIN"/>
    <property type="match status" value="1"/>
</dbReference>
<evidence type="ECO:0000313" key="1">
    <source>
        <dbReference type="EMBL" id="TDD08579.1"/>
    </source>
</evidence>
<evidence type="ECO:0000313" key="2">
    <source>
        <dbReference type="Proteomes" id="UP000295674"/>
    </source>
</evidence>
<dbReference type="OrthoDB" id="9760040at2"/>
<dbReference type="AlphaFoldDB" id="A0A4R4VRN5"/>
<organism evidence="1 2">
    <name type="scientific">Saccharopolyspora terrae</name>
    <dbReference type="NCBI Taxonomy" id="2530384"/>
    <lineage>
        <taxon>Bacteria</taxon>
        <taxon>Bacillati</taxon>
        <taxon>Actinomycetota</taxon>
        <taxon>Actinomycetes</taxon>
        <taxon>Pseudonocardiales</taxon>
        <taxon>Pseudonocardiaceae</taxon>
        <taxon>Saccharopolyspora</taxon>
    </lineage>
</organism>
<dbReference type="Proteomes" id="UP000295674">
    <property type="component" value="Unassembled WGS sequence"/>
</dbReference>
<dbReference type="PANTHER" id="PTHR33361">
    <property type="entry name" value="GLR0591 PROTEIN"/>
    <property type="match status" value="1"/>
</dbReference>
<comment type="caution">
    <text evidence="1">The sequence shown here is derived from an EMBL/GenBank/DDBJ whole genome shotgun (WGS) entry which is preliminary data.</text>
</comment>
<name>A0A4R4VRN5_9PSEU</name>
<keyword evidence="2" id="KW-1185">Reference proteome</keyword>
<sequence length="562" mass="62619">MSVRRGRIVRVTTPDQLAEELLDLELDSDPIGASLYGLPGRDHLLPNISTAAELTQRDHAEDIRVRAMAVDTTHSSLEERLTVAVVVQHAQSTVDRLDARAPEYTVIGNLFAPVAGLLFHLGQVPVSGREQSEDYLRRIARIPDFTAAAAQRHREGVRAGRVPVRPLLDGAIADLDSRLANPDQDPLLTQQLPDDLSEQRERLIRDVVNPALAEYREVLAREIAPHARDAEHPGLCWLPEGHEIYQRLIHAHTTTEHTPGELHEIGRAQLASLRAEISGLGERLWGEPDPEAVLRRMQTDRSLCWDEPDEMLAAAREAIDKATAEAPRWFGRLPQQPCEVRPVPGTPSESTPIGFYMSPALDGSRPGVYFANTLRAEQRPRFAAEVIAFHEVVPGHHLQISLAQELTELPLLRRLTGFNAYTEGWGLYTERLADEMGLYSGDLMRLGMVVQDLLRAARLVVDTGLHEFGWSRQRALETMISSTTLSDLEAASEVDRYIVYPGQALSYLVGRLEIERIRDAARQRLGSDFDISRFHDTVLGHGALPISTLEFLVNDQPPATSR</sequence>